<organism evidence="1">
    <name type="scientific">marine sediment metagenome</name>
    <dbReference type="NCBI Taxonomy" id="412755"/>
    <lineage>
        <taxon>unclassified sequences</taxon>
        <taxon>metagenomes</taxon>
        <taxon>ecological metagenomes</taxon>
    </lineage>
</organism>
<dbReference type="InterPro" id="IPR011005">
    <property type="entry name" value="Dihydropteroate_synth-like_sf"/>
</dbReference>
<dbReference type="Gene3D" id="3.40.50.150">
    <property type="entry name" value="Vaccinia Virus protein VP39"/>
    <property type="match status" value="1"/>
</dbReference>
<dbReference type="InterPro" id="IPR029063">
    <property type="entry name" value="SAM-dependent_MTases_sf"/>
</dbReference>
<dbReference type="Pfam" id="PF13489">
    <property type="entry name" value="Methyltransf_23"/>
    <property type="match status" value="1"/>
</dbReference>
<evidence type="ECO:0008006" key="2">
    <source>
        <dbReference type="Google" id="ProtNLM"/>
    </source>
</evidence>
<proteinExistence type="predicted"/>
<name>A0A0F9GLP4_9ZZZZ</name>
<comment type="caution">
    <text evidence="1">The sequence shown here is derived from an EMBL/GenBank/DDBJ whole genome shotgun (WGS) entry which is preliminary data.</text>
</comment>
<dbReference type="AlphaFoldDB" id="A0A0F9GLP4"/>
<sequence length="115" mass="13183">MAASVADFNIWRQDTHARLDLILPHVTGKTVLDVGCSEGYFSRALATRGFKVTALDYDPRRIAITRYLSIINNRDLDYLRWAIKAQEAAGANIIDICVDEMSVYPEERIDFMRWT</sequence>
<dbReference type="Gene3D" id="3.20.20.20">
    <property type="entry name" value="Dihydropteroate synthase-like"/>
    <property type="match status" value="1"/>
</dbReference>
<dbReference type="SUPFAM" id="SSF53335">
    <property type="entry name" value="S-adenosyl-L-methionine-dependent methyltransferases"/>
    <property type="match status" value="1"/>
</dbReference>
<feature type="non-terminal residue" evidence="1">
    <location>
        <position position="115"/>
    </location>
</feature>
<gene>
    <name evidence="1" type="ORF">LCGC14_1810950</name>
</gene>
<dbReference type="SUPFAM" id="SSF51717">
    <property type="entry name" value="Dihydropteroate synthetase-like"/>
    <property type="match status" value="1"/>
</dbReference>
<dbReference type="EMBL" id="LAZR01017589">
    <property type="protein sequence ID" value="KKL99789.1"/>
    <property type="molecule type" value="Genomic_DNA"/>
</dbReference>
<reference evidence="1" key="1">
    <citation type="journal article" date="2015" name="Nature">
        <title>Complex archaea that bridge the gap between prokaryotes and eukaryotes.</title>
        <authorList>
            <person name="Spang A."/>
            <person name="Saw J.H."/>
            <person name="Jorgensen S.L."/>
            <person name="Zaremba-Niedzwiedzka K."/>
            <person name="Martijn J."/>
            <person name="Lind A.E."/>
            <person name="van Eijk R."/>
            <person name="Schleper C."/>
            <person name="Guy L."/>
            <person name="Ettema T.J."/>
        </authorList>
    </citation>
    <scope>NUCLEOTIDE SEQUENCE</scope>
</reference>
<protein>
    <recommendedName>
        <fullName evidence="2">Methyltransferase domain-containing protein</fullName>
    </recommendedName>
</protein>
<evidence type="ECO:0000313" key="1">
    <source>
        <dbReference type="EMBL" id="KKL99789.1"/>
    </source>
</evidence>
<dbReference type="CDD" id="cd02440">
    <property type="entry name" value="AdoMet_MTases"/>
    <property type="match status" value="1"/>
</dbReference>
<accession>A0A0F9GLP4</accession>